<evidence type="ECO:0000256" key="3">
    <source>
        <dbReference type="SAM" id="MobiDB-lite"/>
    </source>
</evidence>
<keyword evidence="2" id="KW-0539">Nucleus</keyword>
<feature type="region of interest" description="Disordered" evidence="3">
    <location>
        <begin position="122"/>
        <end position="157"/>
    </location>
</feature>
<reference evidence="4 5" key="1">
    <citation type="journal article" date="2016" name="Sci. Rep.">
        <title>Draft genome sequencing and secretome analysis of fungal phytopathogen Ascochyta rabiei provides insight into the necrotrophic effector repertoire.</title>
        <authorList>
            <person name="Verma S."/>
            <person name="Gazara R.K."/>
            <person name="Nizam S."/>
            <person name="Parween S."/>
            <person name="Chattopadhyay D."/>
            <person name="Verma P.K."/>
        </authorList>
    </citation>
    <scope>NUCLEOTIDE SEQUENCE [LARGE SCALE GENOMIC DNA]</scope>
    <source>
        <strain evidence="4 5">ArDII</strain>
    </source>
</reference>
<sequence length="276" mass="31443">MYDASAPLEEDTDDEMPLLEHHWDDDHPPIHSLPAHALSSSMECLSSLTDPVRAYFFPTASGKPRSKSASHVERSPLCSTKTCRESIELLQAPPPSAQANGETKRASLRAVREKRQTAYLLASQAKREGQHRHQLELFRGLSGRDGERSQLPRREKRQINDAEMEKLLAPVQSKLNRLRTTTIPPYNSRINVKYGAQVLKDRLLPVGKHVLALLQREREERRGALEIEICKHIADTYWPSEVVEVSHLRVMEIYRNAVFYEEMEVEPCFGEEVKGG</sequence>
<feature type="compositionally biased region" description="Basic and acidic residues" evidence="3">
    <location>
        <begin position="125"/>
        <end position="157"/>
    </location>
</feature>
<dbReference type="Pfam" id="PF13907">
    <property type="entry name" value="CHD1-like_C"/>
    <property type="match status" value="1"/>
</dbReference>
<dbReference type="EMBL" id="JYNV01000120">
    <property type="protein sequence ID" value="KZM25760.1"/>
    <property type="molecule type" value="Genomic_DNA"/>
</dbReference>
<protein>
    <submittedName>
        <fullName evidence="4">Uncharacterized protein</fullName>
    </submittedName>
</protein>
<proteinExistence type="predicted"/>
<gene>
    <name evidence="4" type="ORF">ST47_g3033</name>
</gene>
<dbReference type="Proteomes" id="UP000076837">
    <property type="component" value="Unassembled WGS sequence"/>
</dbReference>
<dbReference type="GO" id="GO:0005634">
    <property type="term" value="C:nucleus"/>
    <property type="evidence" value="ECO:0007669"/>
    <property type="project" value="UniProtKB-SubCell"/>
</dbReference>
<dbReference type="OrthoDB" id="3801079at2759"/>
<keyword evidence="5" id="KW-1185">Reference proteome</keyword>
<comment type="caution">
    <text evidence="4">The sequence shown here is derived from an EMBL/GenBank/DDBJ whole genome shotgun (WGS) entry which is preliminary data.</text>
</comment>
<accession>A0A163IH73</accession>
<dbReference type="InterPro" id="IPR025260">
    <property type="entry name" value="CHD1-like_C"/>
</dbReference>
<name>A0A163IH73_DIDRA</name>
<evidence type="ECO:0000313" key="4">
    <source>
        <dbReference type="EMBL" id="KZM25760.1"/>
    </source>
</evidence>
<evidence type="ECO:0000313" key="5">
    <source>
        <dbReference type="Proteomes" id="UP000076837"/>
    </source>
</evidence>
<dbReference type="AlphaFoldDB" id="A0A163IH73"/>
<evidence type="ECO:0000256" key="2">
    <source>
        <dbReference type="ARBA" id="ARBA00023242"/>
    </source>
</evidence>
<organism evidence="4 5">
    <name type="scientific">Didymella rabiei</name>
    <name type="common">Chickpea ascochyta blight fungus</name>
    <name type="synonym">Mycosphaerella rabiei</name>
    <dbReference type="NCBI Taxonomy" id="5454"/>
    <lineage>
        <taxon>Eukaryota</taxon>
        <taxon>Fungi</taxon>
        <taxon>Dikarya</taxon>
        <taxon>Ascomycota</taxon>
        <taxon>Pezizomycotina</taxon>
        <taxon>Dothideomycetes</taxon>
        <taxon>Pleosporomycetidae</taxon>
        <taxon>Pleosporales</taxon>
        <taxon>Pleosporineae</taxon>
        <taxon>Didymellaceae</taxon>
        <taxon>Ascochyta</taxon>
    </lineage>
</organism>
<comment type="subcellular location">
    <subcellularLocation>
        <location evidence="1">Nucleus</location>
    </subcellularLocation>
</comment>
<evidence type="ECO:0000256" key="1">
    <source>
        <dbReference type="ARBA" id="ARBA00004123"/>
    </source>
</evidence>